<dbReference type="Gene3D" id="2.115.10.20">
    <property type="entry name" value="Glycosyl hydrolase domain, family 43"/>
    <property type="match status" value="1"/>
</dbReference>
<sequence>MSLIYDLPFREGKGNQTKEAISGNILPIHYVFNHAKYKASSSPNWVESPVSGYAVDFDGYSTYIKDQPLEVNGSFSISAFLAPRCFEACHGDVPTTIIDQINQSSQQGFALSIFRHGEVQFELGDGRNIYRFRTDRQLELFTKSFLTVTYNQEELSVMIYINGKKELESTNIKYFRPADIALSIGLNNHLFEISEVFKGGMFAGLIDFIKVYDHALTDEDIQKEYDKIRDKRSVPLEDIDLDEQKLLDDVHRPQYHAIPPQHWMNEPHAPFYYKGKYHLFYQKNASGPYFSHLHWGHWTSDDLVFWQNEKTALFPQKGELSPSGVWSGSATIGPNNKPYLFYTFANLNKKYNQGVAIARPENVEDTHLVDWKMKPQGAIYQTDQQGIPSQFRDPFVWKDETEEKWYLIIGGGVKDKGPTVWIYTSTDCEHWDFKGELFSVDSSLYPYLGTNWELPVLLPVRDQQGQVKYAFIFMSFFDDESKYEVDTYYYLGEFDKQKAQFIPDTIEPELMDYGRFKFSGPSGFVDPVTNKTIVFSILQGDREEQEEYEAGWAHHAGLPIELFLENQALRIQPLENLASLREELLIHESNKSIEEVNHKVKNIQDKMLEIMIEFEETENLVGLELKKDPANQEKTKLLFDKANDRVWLDRTESRKDKEGDIQGGSLKLDEGFKAHIFIDHSAMECYLNQKKMISSRAYPVSSNSDYLSIVGNTDIRIKSIKIFRLQSIWKQKEMSD</sequence>
<comment type="similarity">
    <text evidence="1 5">Belongs to the glycosyl hydrolase 32 family.</text>
</comment>
<dbReference type="CDD" id="cd08996">
    <property type="entry name" value="GH32_FFase"/>
    <property type="match status" value="1"/>
</dbReference>
<reference evidence="10" key="1">
    <citation type="submission" date="2016-10" db="EMBL/GenBank/DDBJ databases">
        <authorList>
            <person name="Varghese N."/>
            <person name="Submissions S."/>
        </authorList>
    </citation>
    <scope>NUCLEOTIDE SEQUENCE [LARGE SCALE GENOMIC DNA]</scope>
    <source>
        <strain evidence="10">CGMCC 1.4250</strain>
    </source>
</reference>
<proteinExistence type="inferred from homology"/>
<evidence type="ECO:0000256" key="6">
    <source>
        <dbReference type="SAM" id="Coils"/>
    </source>
</evidence>
<dbReference type="EC" id="3.2.1.26" evidence="2"/>
<evidence type="ECO:0000256" key="4">
    <source>
        <dbReference type="ARBA" id="ARBA00023295"/>
    </source>
</evidence>
<feature type="domain" description="Glycosyl hydrolase family 32 C-terminal" evidence="8">
    <location>
        <begin position="578"/>
        <end position="722"/>
    </location>
</feature>
<gene>
    <name evidence="9" type="ORF">SAMN04487943_101691</name>
</gene>
<organism evidence="9 10">
    <name type="scientific">Gracilibacillus orientalis</name>
    <dbReference type="NCBI Taxonomy" id="334253"/>
    <lineage>
        <taxon>Bacteria</taxon>
        <taxon>Bacillati</taxon>
        <taxon>Bacillota</taxon>
        <taxon>Bacilli</taxon>
        <taxon>Bacillales</taxon>
        <taxon>Bacillaceae</taxon>
        <taxon>Gracilibacillus</taxon>
    </lineage>
</organism>
<dbReference type="InterPro" id="IPR013320">
    <property type="entry name" value="ConA-like_dom_sf"/>
</dbReference>
<dbReference type="InterPro" id="IPR051214">
    <property type="entry name" value="GH32_Enzymes"/>
</dbReference>
<dbReference type="InterPro" id="IPR023296">
    <property type="entry name" value="Glyco_hydro_beta-prop_sf"/>
</dbReference>
<evidence type="ECO:0000256" key="1">
    <source>
        <dbReference type="ARBA" id="ARBA00009902"/>
    </source>
</evidence>
<dbReference type="InterPro" id="IPR013148">
    <property type="entry name" value="Glyco_hydro_32_N"/>
</dbReference>
<dbReference type="EMBL" id="FOTR01000001">
    <property type="protein sequence ID" value="SFL46574.1"/>
    <property type="molecule type" value="Genomic_DNA"/>
</dbReference>
<protein>
    <recommendedName>
        <fullName evidence="2">beta-fructofuranosidase</fullName>
        <ecNumber evidence="2">3.2.1.26</ecNumber>
    </recommendedName>
</protein>
<dbReference type="InterPro" id="IPR001362">
    <property type="entry name" value="Glyco_hydro_32"/>
</dbReference>
<dbReference type="InterPro" id="IPR013189">
    <property type="entry name" value="Glyco_hydro_32_C"/>
</dbReference>
<dbReference type="Proteomes" id="UP000198565">
    <property type="component" value="Unassembled WGS sequence"/>
</dbReference>
<dbReference type="Pfam" id="PF13385">
    <property type="entry name" value="Laminin_G_3"/>
    <property type="match status" value="1"/>
</dbReference>
<dbReference type="GO" id="GO:0005975">
    <property type="term" value="P:carbohydrate metabolic process"/>
    <property type="evidence" value="ECO:0007669"/>
    <property type="project" value="InterPro"/>
</dbReference>
<dbReference type="PANTHER" id="PTHR43101:SF1">
    <property type="entry name" value="BETA-FRUCTOSIDASE"/>
    <property type="match status" value="1"/>
</dbReference>
<keyword evidence="3 5" id="KW-0378">Hydrolase</keyword>
<feature type="coiled-coil region" evidence="6">
    <location>
        <begin position="586"/>
        <end position="613"/>
    </location>
</feature>
<evidence type="ECO:0000256" key="2">
    <source>
        <dbReference type="ARBA" id="ARBA00012758"/>
    </source>
</evidence>
<dbReference type="STRING" id="334253.SAMN04487943_101691"/>
<dbReference type="Gene3D" id="2.60.120.560">
    <property type="entry name" value="Exo-inulinase, domain 1"/>
    <property type="match status" value="1"/>
</dbReference>
<dbReference type="OrthoDB" id="9759709at2"/>
<evidence type="ECO:0000259" key="7">
    <source>
        <dbReference type="Pfam" id="PF00251"/>
    </source>
</evidence>
<dbReference type="RefSeq" id="WP_091481097.1">
    <property type="nucleotide sequence ID" value="NZ_FOTR01000001.1"/>
</dbReference>
<keyword evidence="10" id="KW-1185">Reference proteome</keyword>
<accession>A0A1I4HWZ4</accession>
<dbReference type="SUPFAM" id="SSF49899">
    <property type="entry name" value="Concanavalin A-like lectins/glucanases"/>
    <property type="match status" value="2"/>
</dbReference>
<keyword evidence="6" id="KW-0175">Coiled coil</keyword>
<evidence type="ECO:0000256" key="5">
    <source>
        <dbReference type="RuleBase" id="RU362110"/>
    </source>
</evidence>
<dbReference type="Pfam" id="PF08244">
    <property type="entry name" value="Glyco_hydro_32C"/>
    <property type="match status" value="1"/>
</dbReference>
<name>A0A1I4HWZ4_9BACI</name>
<evidence type="ECO:0000256" key="3">
    <source>
        <dbReference type="ARBA" id="ARBA00022801"/>
    </source>
</evidence>
<dbReference type="PANTHER" id="PTHR43101">
    <property type="entry name" value="BETA-FRUCTOSIDASE"/>
    <property type="match status" value="1"/>
</dbReference>
<dbReference type="Pfam" id="PF00251">
    <property type="entry name" value="Glyco_hydro_32N"/>
    <property type="match status" value="1"/>
</dbReference>
<dbReference type="AlphaFoldDB" id="A0A1I4HWZ4"/>
<evidence type="ECO:0000313" key="10">
    <source>
        <dbReference type="Proteomes" id="UP000198565"/>
    </source>
</evidence>
<evidence type="ECO:0000313" key="9">
    <source>
        <dbReference type="EMBL" id="SFL46574.1"/>
    </source>
</evidence>
<feature type="domain" description="Glycosyl hydrolase family 32 N-terminal" evidence="7">
    <location>
        <begin position="256"/>
        <end position="573"/>
    </location>
</feature>
<evidence type="ECO:0000259" key="8">
    <source>
        <dbReference type="Pfam" id="PF08244"/>
    </source>
</evidence>
<dbReference type="Gene3D" id="2.60.120.200">
    <property type="match status" value="1"/>
</dbReference>
<dbReference type="SMART" id="SM00640">
    <property type="entry name" value="Glyco_32"/>
    <property type="match status" value="1"/>
</dbReference>
<dbReference type="GO" id="GO:0004564">
    <property type="term" value="F:beta-fructofuranosidase activity"/>
    <property type="evidence" value="ECO:0007669"/>
    <property type="project" value="UniProtKB-EC"/>
</dbReference>
<keyword evidence="4 5" id="KW-0326">Glycosidase</keyword>
<dbReference type="SUPFAM" id="SSF75005">
    <property type="entry name" value="Arabinanase/levansucrase/invertase"/>
    <property type="match status" value="1"/>
</dbReference>